<comment type="caution">
    <text evidence="1">The sequence shown here is derived from an EMBL/GenBank/DDBJ whole genome shotgun (WGS) entry which is preliminary data.</text>
</comment>
<protein>
    <submittedName>
        <fullName evidence="1">Uncharacterized protein</fullName>
    </submittedName>
</protein>
<sequence length="127" mass="14292">MRALARFPLLFTRQTATTSVAVQTSAEAPALLRYLGEVQQRCSRQMQEQQRCIAGLEARIGQLQHELLRRDAEVRALRQRIDAEAAGEVICRTGCLSHDDHWRADEQCRLSGLPCHHAEAAQTAEKD</sequence>
<dbReference type="Proteomes" id="UP000270626">
    <property type="component" value="Unassembled WGS sequence"/>
</dbReference>
<reference evidence="1 2" key="1">
    <citation type="submission" date="2018-10" db="EMBL/GenBank/DDBJ databases">
        <title>Genomic Encyclopedia of Type Strains, Phase IV (KMG-IV): sequencing the most valuable type-strain genomes for metagenomic binning, comparative biology and taxonomic classification.</title>
        <authorList>
            <person name="Goeker M."/>
        </authorList>
    </citation>
    <scope>NUCLEOTIDE SEQUENCE [LARGE SCALE GENOMIC DNA]</scope>
    <source>
        <strain evidence="1 2">DSM 23841</strain>
    </source>
</reference>
<evidence type="ECO:0000313" key="1">
    <source>
        <dbReference type="EMBL" id="RKT49632.1"/>
    </source>
</evidence>
<dbReference type="RefSeq" id="WP_121459556.1">
    <property type="nucleotide sequence ID" value="NZ_RBXP01000020.1"/>
</dbReference>
<organism evidence="1 2">
    <name type="scientific">Azonexus fungiphilus</name>
    <dbReference type="NCBI Taxonomy" id="146940"/>
    <lineage>
        <taxon>Bacteria</taxon>
        <taxon>Pseudomonadati</taxon>
        <taxon>Pseudomonadota</taxon>
        <taxon>Betaproteobacteria</taxon>
        <taxon>Rhodocyclales</taxon>
        <taxon>Azonexaceae</taxon>
        <taxon>Azonexus</taxon>
    </lineage>
</organism>
<accession>A0A495VK47</accession>
<dbReference type="AlphaFoldDB" id="A0A495VK47"/>
<evidence type="ECO:0000313" key="2">
    <source>
        <dbReference type="Proteomes" id="UP000270626"/>
    </source>
</evidence>
<gene>
    <name evidence="1" type="ORF">DFR40_3298</name>
</gene>
<keyword evidence="2" id="KW-1185">Reference proteome</keyword>
<dbReference type="OrthoDB" id="5296275at2"/>
<proteinExistence type="predicted"/>
<name>A0A495VK47_9RHOO</name>
<dbReference type="EMBL" id="RBXP01000020">
    <property type="protein sequence ID" value="RKT49632.1"/>
    <property type="molecule type" value="Genomic_DNA"/>
</dbReference>